<name>A0ABX7BB38_9PROT</name>
<protein>
    <recommendedName>
        <fullName evidence="3">TolB-like protein</fullName>
    </recommendedName>
</protein>
<accession>A0ABX7BB38</accession>
<dbReference type="Proteomes" id="UP000595197">
    <property type="component" value="Chromosome"/>
</dbReference>
<organism evidence="1 2">
    <name type="scientific">Skermanella cutis</name>
    <dbReference type="NCBI Taxonomy" id="2775420"/>
    <lineage>
        <taxon>Bacteria</taxon>
        <taxon>Pseudomonadati</taxon>
        <taxon>Pseudomonadota</taxon>
        <taxon>Alphaproteobacteria</taxon>
        <taxon>Rhodospirillales</taxon>
        <taxon>Azospirillaceae</taxon>
        <taxon>Skermanella</taxon>
    </lineage>
</organism>
<evidence type="ECO:0000313" key="1">
    <source>
        <dbReference type="EMBL" id="QQP91604.1"/>
    </source>
</evidence>
<dbReference type="RefSeq" id="WP_201079693.1">
    <property type="nucleotide sequence ID" value="NZ_CP067420.1"/>
</dbReference>
<sequence>MGSRQNRHFPEPEETAVFASPICPSQVRQQLDRICASEDFRRADRSRRFLSYIVEETIAGRGSRIKAYCVATSVLDRDETFDPQTDPLVRIEAGQLRRRLERYYLTHGAGDPVLIDLPKGGYIPVFSLRTPAAAAGLRSLKHVRAGISGTAALATLGAAGFVGAAFFIHDPVVVGAALGGPAIRAVQVLPFTPADTARSAEIASGLADEITQELIRRGTLAVLGPRDPGTGKASGADAILTGTVRTGSGVVRVTASLVSAGNGTYIWMKAYDRPSGEPVLAVQHAVATEIGSGLNPQAQGQRD</sequence>
<reference evidence="1" key="1">
    <citation type="submission" date="2021-02" db="EMBL/GenBank/DDBJ databases">
        <title>Skermanella TT6 skin isolate.</title>
        <authorList>
            <person name="Lee K."/>
            <person name="Ganzorig M."/>
        </authorList>
    </citation>
    <scope>NUCLEOTIDE SEQUENCE</scope>
    <source>
        <strain evidence="1">TT6</strain>
    </source>
</reference>
<dbReference type="EMBL" id="CP067420">
    <property type="protein sequence ID" value="QQP91604.1"/>
    <property type="molecule type" value="Genomic_DNA"/>
</dbReference>
<evidence type="ECO:0000313" key="2">
    <source>
        <dbReference type="Proteomes" id="UP000595197"/>
    </source>
</evidence>
<evidence type="ECO:0008006" key="3">
    <source>
        <dbReference type="Google" id="ProtNLM"/>
    </source>
</evidence>
<gene>
    <name evidence="1" type="ORF">IGS68_10505</name>
</gene>
<keyword evidence="2" id="KW-1185">Reference proteome</keyword>
<proteinExistence type="predicted"/>